<dbReference type="AlphaFoldDB" id="A0A9P7V5R5"/>
<evidence type="ECO:0000313" key="4">
    <source>
        <dbReference type="EMBL" id="KAG7191656.1"/>
    </source>
</evidence>
<protein>
    <recommendedName>
        <fullName evidence="3">Peptidase A1 domain-containing protein</fullName>
    </recommendedName>
</protein>
<dbReference type="InterPro" id="IPR033121">
    <property type="entry name" value="PEPTIDASE_A1"/>
</dbReference>
<dbReference type="GO" id="GO:0004190">
    <property type="term" value="F:aspartic-type endopeptidase activity"/>
    <property type="evidence" value="ECO:0007669"/>
    <property type="project" value="UniProtKB-ARBA"/>
</dbReference>
<dbReference type="SUPFAM" id="SSF50630">
    <property type="entry name" value="Acid proteases"/>
    <property type="match status" value="1"/>
</dbReference>
<keyword evidence="1" id="KW-1015">Disulfide bond</keyword>
<dbReference type="Gene3D" id="2.40.70.10">
    <property type="entry name" value="Acid Proteases"/>
    <property type="match status" value="1"/>
</dbReference>
<reference evidence="4" key="1">
    <citation type="submission" date="2021-03" db="EMBL/GenBank/DDBJ databases">
        <authorList>
            <person name="Palmer J.M."/>
        </authorList>
    </citation>
    <scope>NUCLEOTIDE SEQUENCE</scope>
    <source>
        <strain evidence="4">ARV_011</strain>
    </source>
</reference>
<dbReference type="OrthoDB" id="771136at2759"/>
<proteinExistence type="predicted"/>
<dbReference type="PROSITE" id="PS51767">
    <property type="entry name" value="PEPTIDASE_A1"/>
    <property type="match status" value="1"/>
</dbReference>
<evidence type="ECO:0000313" key="5">
    <source>
        <dbReference type="Proteomes" id="UP000790833"/>
    </source>
</evidence>
<dbReference type="GeneID" id="66116299"/>
<evidence type="ECO:0000256" key="2">
    <source>
        <dbReference type="SAM" id="MobiDB-lite"/>
    </source>
</evidence>
<gene>
    <name evidence="4" type="ORF">KQ657_002925</name>
</gene>
<keyword evidence="5" id="KW-1185">Reference proteome</keyword>
<dbReference type="EMBL" id="JAHMUF010000025">
    <property type="protein sequence ID" value="KAG7191656.1"/>
    <property type="molecule type" value="Genomic_DNA"/>
</dbReference>
<accession>A0A9P7V5R5</accession>
<feature type="region of interest" description="Disordered" evidence="2">
    <location>
        <begin position="319"/>
        <end position="357"/>
    </location>
</feature>
<dbReference type="InterPro" id="IPR021109">
    <property type="entry name" value="Peptidase_aspartic_dom_sf"/>
</dbReference>
<dbReference type="RefSeq" id="XP_043047208.1">
    <property type="nucleotide sequence ID" value="XM_043193672.1"/>
</dbReference>
<dbReference type="Pfam" id="PF00026">
    <property type="entry name" value="Asp"/>
    <property type="match status" value="1"/>
</dbReference>
<name>A0A9P7V5R5_9ASCO</name>
<dbReference type="Proteomes" id="UP000790833">
    <property type="component" value="Unassembled WGS sequence"/>
</dbReference>
<feature type="domain" description="Peptidase A1" evidence="3">
    <location>
        <begin position="1"/>
        <end position="315"/>
    </location>
</feature>
<comment type="caution">
    <text evidence="4">The sequence shown here is derived from an EMBL/GenBank/DDBJ whole genome shotgun (WGS) entry which is preliminary data.</text>
</comment>
<evidence type="ECO:0000256" key="1">
    <source>
        <dbReference type="ARBA" id="ARBA00023157"/>
    </source>
</evidence>
<evidence type="ECO:0000259" key="3">
    <source>
        <dbReference type="PROSITE" id="PS51767"/>
    </source>
</evidence>
<organism evidence="4 5">
    <name type="scientific">Scheffersomyces spartinae</name>
    <dbReference type="NCBI Taxonomy" id="45513"/>
    <lineage>
        <taxon>Eukaryota</taxon>
        <taxon>Fungi</taxon>
        <taxon>Dikarya</taxon>
        <taxon>Ascomycota</taxon>
        <taxon>Saccharomycotina</taxon>
        <taxon>Pichiomycetes</taxon>
        <taxon>Debaryomycetaceae</taxon>
        <taxon>Scheffersomyces</taxon>
    </lineage>
</organism>
<sequence>MQVEATDCGRYLMYSVPLNGPLDSSSSDGTPWSLAYVDAINATGVLRNIQNVSINMENGTPVKMNNIVMGEVDSTNVEVGGFGLASHPDGTGFLGALATYGYINRSSYSLYFSGYQAGLLPGVVDSSFIKGDFVSYDMLPHVGGTDSESTLNKRLAAIKFPTVLLEGVAVRNTATNQVQSLMGSSGSSASVPVLLHSRSNYLYLPLDIIVNLAIQTNAVYVSDLSNWIVGCDIVNGSNANLEFSFPNLTIKIPISAILSNAYDMNMNQISLSDGSKACYLNVVDNSSMGVSSLGLPFLSHIYMAVDNLSGKVAMAQSNANNTSSSSSSSSSSSLSSSLSSSSTSPTSQPSTSTAQETTSLATKTFARMVNSSIPYATYYLTNSLPTLTYYQLNTLATLEIPAMFTSVVFSLGSIYLSQLPNTTSSVAVAAATSTSVDKTSNGAMGSTGALTSSWVVSFISFCFSLVLL</sequence>